<dbReference type="EMBL" id="JABBVZ010000058">
    <property type="protein sequence ID" value="NMP23599.1"/>
    <property type="molecule type" value="Genomic_DNA"/>
</dbReference>
<dbReference type="GO" id="GO:0005886">
    <property type="term" value="C:plasma membrane"/>
    <property type="evidence" value="ECO:0007669"/>
    <property type="project" value="UniProtKB-SubCell"/>
</dbReference>
<dbReference type="GO" id="GO:0016413">
    <property type="term" value="F:O-acetyltransferase activity"/>
    <property type="evidence" value="ECO:0007669"/>
    <property type="project" value="TreeGrafter"/>
</dbReference>
<sequence length="380" mass="42849">MAEKKRYVEAADFVRALTIASVVAVHSTWYMADGAHWVSSGAILSLLHYTRESFMALTGFVLTYSLFGKQLKWKAVWIKRYKLVLFPYMIWSAGYMLLFGTFAGVGVFFITYGKNLLDGGAWFHLYYLLITMQFYLVLPLFLRLMRVAKKHPIAVVVGAIIFQLALMAYDQYGVGPHPTFINRYTGDEVWTYTVFFVVGGVAALYWEQVREWLKTHFGTVLWLSAATAALMEAEFFVQTYLGHNMTKADSVLQPAMIPWAIMIIALLAAIGVRYEAARWASPGRWPVIKWLADLSFGIYLGHPMLLQLWTNLLAAHNFYHPSFLTDAITVAVLIAGTGFAVWLISLTPVSTWLIGRAKVHGRSKAVRTEQSSVAGRLQES</sequence>
<dbReference type="Proteomes" id="UP000533476">
    <property type="component" value="Unassembled WGS sequence"/>
</dbReference>
<feature type="transmembrane region" description="Helical" evidence="7">
    <location>
        <begin position="257"/>
        <end position="276"/>
    </location>
</feature>
<protein>
    <submittedName>
        <fullName evidence="9">Acyltransferase</fullName>
    </submittedName>
</protein>
<feature type="transmembrane region" description="Helical" evidence="7">
    <location>
        <begin position="88"/>
        <end position="112"/>
    </location>
</feature>
<gene>
    <name evidence="9" type="ORF">HIJ39_14735</name>
</gene>
<comment type="subcellular location">
    <subcellularLocation>
        <location evidence="1">Cell membrane</location>
        <topology evidence="1">Multi-pass membrane protein</topology>
    </subcellularLocation>
</comment>
<keyword evidence="3" id="KW-1003">Cell membrane</keyword>
<dbReference type="Pfam" id="PF01757">
    <property type="entry name" value="Acyl_transf_3"/>
    <property type="match status" value="1"/>
</dbReference>
<evidence type="ECO:0000256" key="6">
    <source>
        <dbReference type="ARBA" id="ARBA00023136"/>
    </source>
</evidence>
<name>A0A7Y0Q4U9_9FIRM</name>
<feature type="transmembrane region" description="Helical" evidence="7">
    <location>
        <begin position="124"/>
        <end position="145"/>
    </location>
</feature>
<feature type="transmembrane region" description="Helical" evidence="7">
    <location>
        <begin position="152"/>
        <end position="169"/>
    </location>
</feature>
<feature type="transmembrane region" description="Helical" evidence="7">
    <location>
        <begin position="288"/>
        <end position="310"/>
    </location>
</feature>
<accession>A0A7Y0Q4U9</accession>
<keyword evidence="5 7" id="KW-1133">Transmembrane helix</keyword>
<evidence type="ECO:0000313" key="9">
    <source>
        <dbReference type="EMBL" id="NMP23599.1"/>
    </source>
</evidence>
<organism evidence="9 10">
    <name type="scientific">Sulfobacillus harzensis</name>
    <dbReference type="NCBI Taxonomy" id="2729629"/>
    <lineage>
        <taxon>Bacteria</taxon>
        <taxon>Bacillati</taxon>
        <taxon>Bacillota</taxon>
        <taxon>Clostridia</taxon>
        <taxon>Eubacteriales</taxon>
        <taxon>Clostridiales Family XVII. Incertae Sedis</taxon>
        <taxon>Sulfobacillus</taxon>
    </lineage>
</organism>
<feature type="domain" description="Acyltransferase 3" evidence="8">
    <location>
        <begin position="10"/>
        <end position="343"/>
    </location>
</feature>
<keyword evidence="4 7" id="KW-0812">Transmembrane</keyword>
<feature type="transmembrane region" description="Helical" evidence="7">
    <location>
        <begin position="330"/>
        <end position="354"/>
    </location>
</feature>
<feature type="transmembrane region" description="Helical" evidence="7">
    <location>
        <begin position="49"/>
        <end position="67"/>
    </location>
</feature>
<feature type="transmembrane region" description="Helical" evidence="7">
    <location>
        <begin position="189"/>
        <end position="206"/>
    </location>
</feature>
<evidence type="ECO:0000256" key="7">
    <source>
        <dbReference type="SAM" id="Phobius"/>
    </source>
</evidence>
<dbReference type="RefSeq" id="WP_169101026.1">
    <property type="nucleotide sequence ID" value="NZ_JABBVZ010000058.1"/>
</dbReference>
<reference evidence="9 10" key="1">
    <citation type="submission" date="2020-04" db="EMBL/GenBank/DDBJ databases">
        <authorList>
            <person name="Zhang R."/>
            <person name="Schippers A."/>
        </authorList>
    </citation>
    <scope>NUCLEOTIDE SEQUENCE [LARGE SCALE GENOMIC DNA]</scope>
    <source>
        <strain evidence="9 10">DSM 109850</strain>
    </source>
</reference>
<evidence type="ECO:0000256" key="5">
    <source>
        <dbReference type="ARBA" id="ARBA00022989"/>
    </source>
</evidence>
<proteinExistence type="inferred from homology"/>
<evidence type="ECO:0000256" key="2">
    <source>
        <dbReference type="ARBA" id="ARBA00007400"/>
    </source>
</evidence>
<dbReference type="GO" id="GO:0009246">
    <property type="term" value="P:enterobacterial common antigen biosynthetic process"/>
    <property type="evidence" value="ECO:0007669"/>
    <property type="project" value="TreeGrafter"/>
</dbReference>
<keyword evidence="9" id="KW-0012">Acyltransferase</keyword>
<keyword evidence="9" id="KW-0808">Transferase</keyword>
<feature type="transmembrane region" description="Helical" evidence="7">
    <location>
        <begin position="218"/>
        <end position="237"/>
    </location>
</feature>
<dbReference type="PANTHER" id="PTHR40074">
    <property type="entry name" value="O-ACETYLTRANSFERASE WECH"/>
    <property type="match status" value="1"/>
</dbReference>
<keyword evidence="6 7" id="KW-0472">Membrane</keyword>
<dbReference type="InterPro" id="IPR002656">
    <property type="entry name" value="Acyl_transf_3_dom"/>
</dbReference>
<evidence type="ECO:0000256" key="3">
    <source>
        <dbReference type="ARBA" id="ARBA00022475"/>
    </source>
</evidence>
<evidence type="ECO:0000313" key="10">
    <source>
        <dbReference type="Proteomes" id="UP000533476"/>
    </source>
</evidence>
<dbReference type="AlphaFoldDB" id="A0A7Y0Q4U9"/>
<comment type="caution">
    <text evidence="9">The sequence shown here is derived from an EMBL/GenBank/DDBJ whole genome shotgun (WGS) entry which is preliminary data.</text>
</comment>
<evidence type="ECO:0000259" key="8">
    <source>
        <dbReference type="Pfam" id="PF01757"/>
    </source>
</evidence>
<evidence type="ECO:0000256" key="1">
    <source>
        <dbReference type="ARBA" id="ARBA00004651"/>
    </source>
</evidence>
<feature type="transmembrane region" description="Helical" evidence="7">
    <location>
        <begin position="12"/>
        <end position="29"/>
    </location>
</feature>
<comment type="similarity">
    <text evidence="2">Belongs to the acyltransferase 3 family.</text>
</comment>
<evidence type="ECO:0000256" key="4">
    <source>
        <dbReference type="ARBA" id="ARBA00022692"/>
    </source>
</evidence>
<keyword evidence="10" id="KW-1185">Reference proteome</keyword>
<dbReference type="PANTHER" id="PTHR40074:SF2">
    <property type="entry name" value="O-ACETYLTRANSFERASE WECH"/>
    <property type="match status" value="1"/>
</dbReference>